<keyword evidence="1" id="KW-0812">Transmembrane</keyword>
<feature type="transmembrane region" description="Helical" evidence="1">
    <location>
        <begin position="240"/>
        <end position="259"/>
    </location>
</feature>
<dbReference type="EMBL" id="AP021879">
    <property type="protein sequence ID" value="BBO92437.1"/>
    <property type="molecule type" value="Genomic_DNA"/>
</dbReference>
<feature type="transmembrane region" description="Helical" evidence="1">
    <location>
        <begin position="61"/>
        <end position="81"/>
    </location>
</feature>
<dbReference type="GO" id="GO:0017004">
    <property type="term" value="P:cytochrome complex assembly"/>
    <property type="evidence" value="ECO:0007669"/>
    <property type="project" value="InterPro"/>
</dbReference>
<evidence type="ECO:0000256" key="1">
    <source>
        <dbReference type="SAM" id="Phobius"/>
    </source>
</evidence>
<keyword evidence="1" id="KW-0472">Membrane</keyword>
<accession>A0A5K8AIF1</accession>
<protein>
    <recommendedName>
        <fullName evidence="2">Cytochrome c assembly protein domain-containing protein</fullName>
    </recommendedName>
</protein>
<keyword evidence="4" id="KW-1185">Reference proteome</keyword>
<keyword evidence="1" id="KW-1133">Transmembrane helix</keyword>
<feature type="transmembrane region" description="Helical" evidence="1">
    <location>
        <begin position="210"/>
        <end position="228"/>
    </location>
</feature>
<organism evidence="3 4">
    <name type="scientific">Desulfosarcina ovata subsp. ovata</name>
    <dbReference type="NCBI Taxonomy" id="2752305"/>
    <lineage>
        <taxon>Bacteria</taxon>
        <taxon>Pseudomonadati</taxon>
        <taxon>Thermodesulfobacteriota</taxon>
        <taxon>Desulfobacteria</taxon>
        <taxon>Desulfobacterales</taxon>
        <taxon>Desulfosarcinaceae</taxon>
        <taxon>Desulfosarcina</taxon>
    </lineage>
</organism>
<feature type="transmembrane region" description="Helical" evidence="1">
    <location>
        <begin position="93"/>
        <end position="113"/>
    </location>
</feature>
<evidence type="ECO:0000259" key="2">
    <source>
        <dbReference type="Pfam" id="PF01578"/>
    </source>
</evidence>
<dbReference type="GO" id="GO:0020037">
    <property type="term" value="F:heme binding"/>
    <property type="evidence" value="ECO:0007669"/>
    <property type="project" value="InterPro"/>
</dbReference>
<evidence type="ECO:0000313" key="4">
    <source>
        <dbReference type="Proteomes" id="UP000422108"/>
    </source>
</evidence>
<feature type="domain" description="Cytochrome c assembly protein" evidence="2">
    <location>
        <begin position="87"/>
        <end position="249"/>
    </location>
</feature>
<name>A0A5K8AIF1_9BACT</name>
<feature type="transmembrane region" description="Helical" evidence="1">
    <location>
        <begin position="177"/>
        <end position="198"/>
    </location>
</feature>
<dbReference type="RefSeq" id="WP_155313183.1">
    <property type="nucleotide sequence ID" value="NZ_AP021879.1"/>
</dbReference>
<dbReference type="Pfam" id="PF01578">
    <property type="entry name" value="Cytochrom_C_asm"/>
    <property type="match status" value="1"/>
</dbReference>
<dbReference type="AlphaFoldDB" id="A0A5K8AIF1"/>
<dbReference type="InterPro" id="IPR002541">
    <property type="entry name" value="Cyt_c_assembly"/>
</dbReference>
<sequence length="265" mass="29635">MLISPKILLFGAAVFYCLSFFAAVIWARRNGAGRYFLYAGLLLNATAVVLRYRLAWPMLPMYFGSAVLPLVLGAMAACSRPPSGEGIRVRQRVLALVAILMAAAIVFPKDFYIPFIKSRILPAHLFFWFGEVGKACFLVAGAWATVELRWKKEASENGRGGARQEGAAVPHLHYMRWTVWGFALWTFSMFSGEIWSYLGWGTPVVWDDPTITTTMATWFFYICLLHLHLTGSWSARSRNLYAAAGVVVVIGLNCLPNLGPFRWPL</sequence>
<gene>
    <name evidence="3" type="ORF">DSCOOX_56170</name>
</gene>
<dbReference type="Proteomes" id="UP000422108">
    <property type="component" value="Chromosome"/>
</dbReference>
<reference evidence="3 4" key="1">
    <citation type="submission" date="2019-11" db="EMBL/GenBank/DDBJ databases">
        <title>Comparative genomics of hydrocarbon-degrading Desulfosarcina strains.</title>
        <authorList>
            <person name="Watanabe M."/>
            <person name="Kojima H."/>
            <person name="Fukui M."/>
        </authorList>
    </citation>
    <scope>NUCLEOTIDE SEQUENCE [LARGE SCALE GENOMIC DNA]</scope>
    <source>
        <strain evidence="4">oXyS1</strain>
    </source>
</reference>
<feature type="transmembrane region" description="Helical" evidence="1">
    <location>
        <begin position="125"/>
        <end position="146"/>
    </location>
</feature>
<proteinExistence type="predicted"/>
<feature type="transmembrane region" description="Helical" evidence="1">
    <location>
        <begin position="6"/>
        <end position="28"/>
    </location>
</feature>
<evidence type="ECO:0000313" key="3">
    <source>
        <dbReference type="EMBL" id="BBO92437.1"/>
    </source>
</evidence>